<dbReference type="Proteomes" id="UP001157125">
    <property type="component" value="Unassembled WGS sequence"/>
</dbReference>
<evidence type="ECO:0000313" key="3">
    <source>
        <dbReference type="Proteomes" id="UP001157125"/>
    </source>
</evidence>
<name>A0ABQ6IHS9_9MICO</name>
<dbReference type="RefSeq" id="WP_284328872.1">
    <property type="nucleotide sequence ID" value="NZ_BSUN01000001.1"/>
</dbReference>
<sequence length="61" mass="6814">MFEPLIDNYFSGPGVAMLLVVAGIVFWVMVVVSFFSMAINISKMRRELREPSRGGAHPDRA</sequence>
<comment type="caution">
    <text evidence="2">The sequence shown here is derived from an EMBL/GenBank/DDBJ whole genome shotgun (WGS) entry which is preliminary data.</text>
</comment>
<evidence type="ECO:0000256" key="1">
    <source>
        <dbReference type="SAM" id="Phobius"/>
    </source>
</evidence>
<feature type="transmembrane region" description="Helical" evidence="1">
    <location>
        <begin position="15"/>
        <end position="39"/>
    </location>
</feature>
<organism evidence="2 3">
    <name type="scientific">Demequina litorisediminis</name>
    <dbReference type="NCBI Taxonomy" id="1849022"/>
    <lineage>
        <taxon>Bacteria</taxon>
        <taxon>Bacillati</taxon>
        <taxon>Actinomycetota</taxon>
        <taxon>Actinomycetes</taxon>
        <taxon>Micrococcales</taxon>
        <taxon>Demequinaceae</taxon>
        <taxon>Demequina</taxon>
    </lineage>
</organism>
<keyword evidence="3" id="KW-1185">Reference proteome</keyword>
<proteinExistence type="predicted"/>
<keyword evidence="1" id="KW-0812">Transmembrane</keyword>
<keyword evidence="1" id="KW-0472">Membrane</keyword>
<accession>A0ABQ6IHS9</accession>
<reference evidence="3" key="1">
    <citation type="journal article" date="2019" name="Int. J. Syst. Evol. Microbiol.">
        <title>The Global Catalogue of Microorganisms (GCM) 10K type strain sequencing project: providing services to taxonomists for standard genome sequencing and annotation.</title>
        <authorList>
            <consortium name="The Broad Institute Genomics Platform"/>
            <consortium name="The Broad Institute Genome Sequencing Center for Infectious Disease"/>
            <person name="Wu L."/>
            <person name="Ma J."/>
        </authorList>
    </citation>
    <scope>NUCLEOTIDE SEQUENCE [LARGE SCALE GENOMIC DNA]</scope>
    <source>
        <strain evidence="3">NBRC 112299</strain>
    </source>
</reference>
<evidence type="ECO:0000313" key="2">
    <source>
        <dbReference type="EMBL" id="GMA36951.1"/>
    </source>
</evidence>
<keyword evidence="1" id="KW-1133">Transmembrane helix</keyword>
<protein>
    <submittedName>
        <fullName evidence="2">Uncharacterized protein</fullName>
    </submittedName>
</protein>
<dbReference type="EMBL" id="BSUN01000001">
    <property type="protein sequence ID" value="GMA36951.1"/>
    <property type="molecule type" value="Genomic_DNA"/>
</dbReference>
<gene>
    <name evidence="2" type="ORF">GCM10025876_31550</name>
</gene>